<feature type="transmembrane region" description="Helical" evidence="12">
    <location>
        <begin position="102"/>
        <end position="119"/>
    </location>
</feature>
<keyword evidence="7 12" id="KW-0460">Magnesium</keyword>
<comment type="cofactor">
    <cofactor evidence="12 13">
        <name>Mg(2+)</name>
        <dbReference type="ChEBI" id="CHEBI:18420"/>
    </cofactor>
</comment>
<feature type="binding site" evidence="13">
    <location>
        <position position="153"/>
    </location>
    <ligand>
        <name>Mg(2+)</name>
        <dbReference type="ChEBI" id="CHEBI:18420"/>
    </ligand>
</feature>
<keyword evidence="3 12" id="KW-0997">Cell inner membrane</keyword>
<dbReference type="OrthoDB" id="9783652at2"/>
<comment type="caution">
    <text evidence="15">The sequence shown here is derived from an EMBL/GenBank/DDBJ whole genome shotgun (WGS) entry which is preliminary data.</text>
</comment>
<feature type="transmembrane region" description="Helical" evidence="12">
    <location>
        <begin position="44"/>
        <end position="62"/>
    </location>
</feature>
<dbReference type="EMBL" id="QZWH01000011">
    <property type="protein sequence ID" value="RJT25979.1"/>
    <property type="molecule type" value="Genomic_DNA"/>
</dbReference>
<evidence type="ECO:0000256" key="9">
    <source>
        <dbReference type="ARBA" id="ARBA00022989"/>
    </source>
</evidence>
<dbReference type="InterPro" id="IPR012750">
    <property type="entry name" value="ECA_WecA-rel"/>
</dbReference>
<comment type="function">
    <text evidence="12">Catalyzes the transfer of the GlcNAc-1-phosphate moiety from UDP-GlcNAc onto the carrier lipid undecaprenyl phosphate (C55-P), yielding GlcNAc-pyrophosphoryl-undecaprenyl (GlcNAc-PP-C55).</text>
</comment>
<comment type="similarity">
    <text evidence="12">Belongs to the glycosyltransferase 4 family. WecA subfamily.</text>
</comment>
<dbReference type="PANTHER" id="PTHR22926:SF3">
    <property type="entry name" value="UNDECAPRENYL-PHOSPHATE ALPHA-N-ACETYLGLUCOSAMINYL 1-PHOSPHATE TRANSFERASE"/>
    <property type="match status" value="1"/>
</dbReference>
<evidence type="ECO:0000256" key="14">
    <source>
        <dbReference type="SAM" id="MobiDB-lite"/>
    </source>
</evidence>
<dbReference type="UniPathway" id="UPA00566"/>
<keyword evidence="4 12" id="KW-0328">Glycosyltransferase</keyword>
<dbReference type="GO" id="GO:0071555">
    <property type="term" value="P:cell wall organization"/>
    <property type="evidence" value="ECO:0007669"/>
    <property type="project" value="TreeGrafter"/>
</dbReference>
<feature type="transmembrane region" description="Helical" evidence="12">
    <location>
        <begin position="6"/>
        <end position="24"/>
    </location>
</feature>
<dbReference type="Pfam" id="PF00953">
    <property type="entry name" value="Glycos_transf_4"/>
    <property type="match status" value="1"/>
</dbReference>
<sequence>MTMGKEIFIMFLTAMSFLLIARFVALKCGLVDKPGGRKQHKGEIPLVGGISFYCAIVVFYLFWPEVLPHTTAHFLPYLISISLLLFVGIADDRYDLPVVPRVFIQALSAVIIMVDGFYLQTFGHVLGGYELTLGLVGYLVTLFATWAAINAFNMVDGVDGLLGSVASATFAALMVVFLLAGAHARAMWCLLMIVALIPYLMLNMGLIGSKRLKVFMGDAGSMVIGFTMLWLVIVGSQGNKAVMAPVTALWVIALPLMDMVTIMVRRIRRGHSPFHPDRDHLHHILMRSGLTGRQTVLVMTLLTALFAGFGIVLSQLGTAEWLSLLLFLGLFTGYLFTNNKLQKRNPDLRAKHTQPQNITASANIPAGNR</sequence>
<organism evidence="15 16">
    <name type="scientific">Buttiauxella izardii</name>
    <dbReference type="NCBI Taxonomy" id="82991"/>
    <lineage>
        <taxon>Bacteria</taxon>
        <taxon>Pseudomonadati</taxon>
        <taxon>Pseudomonadota</taxon>
        <taxon>Gammaproteobacteria</taxon>
        <taxon>Enterobacterales</taxon>
        <taxon>Enterobacteriaceae</taxon>
        <taxon>Buttiauxella</taxon>
    </lineage>
</organism>
<comment type="subcellular location">
    <subcellularLocation>
        <location evidence="12">Cell inner membrane</location>
        <topology evidence="12">Multi-pass membrane protein</topology>
    </subcellularLocation>
    <subcellularLocation>
        <location evidence="1">Cell membrane</location>
        <topology evidence="1">Multi-pass membrane protein</topology>
    </subcellularLocation>
</comment>
<evidence type="ECO:0000313" key="15">
    <source>
        <dbReference type="EMBL" id="RJT25979.1"/>
    </source>
</evidence>
<feature type="transmembrane region" description="Helical" evidence="12">
    <location>
        <begin position="74"/>
        <end position="90"/>
    </location>
</feature>
<dbReference type="PANTHER" id="PTHR22926">
    <property type="entry name" value="PHOSPHO-N-ACETYLMURAMOYL-PENTAPEPTIDE-TRANSFERASE"/>
    <property type="match status" value="1"/>
</dbReference>
<dbReference type="HAMAP" id="MF_02030">
    <property type="entry name" value="WecA_Gammaproteo"/>
    <property type="match status" value="1"/>
</dbReference>
<comment type="pathway">
    <text evidence="12">Bacterial outer membrane biogenesis; LPS O-antigen biosynthesis.</text>
</comment>
<comment type="pathway">
    <text evidence="12">Bacterial outer membrane biogenesis; enterobacterial common antigen biosynthesis.</text>
</comment>
<dbReference type="UniPathway" id="UPA00281"/>
<evidence type="ECO:0000256" key="2">
    <source>
        <dbReference type="ARBA" id="ARBA00022475"/>
    </source>
</evidence>
<dbReference type="AlphaFoldDB" id="A0A3A5JV79"/>
<dbReference type="GO" id="GO:0005886">
    <property type="term" value="C:plasma membrane"/>
    <property type="evidence" value="ECO:0007669"/>
    <property type="project" value="UniProtKB-SubCell"/>
</dbReference>
<dbReference type="NCBIfam" id="TIGR02380">
    <property type="entry name" value="ECA_wecA"/>
    <property type="match status" value="1"/>
</dbReference>
<evidence type="ECO:0000256" key="3">
    <source>
        <dbReference type="ARBA" id="ARBA00022519"/>
    </source>
</evidence>
<evidence type="ECO:0000256" key="12">
    <source>
        <dbReference type="HAMAP-Rule" id="MF_02030"/>
    </source>
</evidence>
<keyword evidence="5 12" id="KW-0808">Transferase</keyword>
<keyword evidence="8 12" id="KW-0448">Lipopolysaccharide biosynthesis</keyword>
<feature type="transmembrane region" description="Helical" evidence="12">
    <location>
        <begin position="295"/>
        <end position="313"/>
    </location>
</feature>
<feature type="transmembrane region" description="Helical" evidence="12">
    <location>
        <begin position="131"/>
        <end position="149"/>
    </location>
</feature>
<evidence type="ECO:0000256" key="13">
    <source>
        <dbReference type="PIRSR" id="PIRSR600715-1"/>
    </source>
</evidence>
<feature type="compositionally biased region" description="Polar residues" evidence="14">
    <location>
        <begin position="353"/>
        <end position="362"/>
    </location>
</feature>
<keyword evidence="10 12" id="KW-0472">Membrane</keyword>
<evidence type="ECO:0000256" key="4">
    <source>
        <dbReference type="ARBA" id="ARBA00022676"/>
    </source>
</evidence>
<protein>
    <recommendedName>
        <fullName evidence="12">Undecaprenyl-phosphate alpha-N-acetylglucosaminyl 1-phosphate transferase</fullName>
        <ecNumber evidence="12">2.7.8.33</ecNumber>
    </recommendedName>
    <alternativeName>
        <fullName evidence="12">UDP-GlcNAc:undecaprenyl-phosphate GlcNAc-1-phosphate transferase</fullName>
    </alternativeName>
    <alternativeName>
        <fullName evidence="12">Undecaprenyl-phosphate GlcNAc-1-phosphate transferase</fullName>
    </alternativeName>
</protein>
<keyword evidence="9 12" id="KW-1133">Transmembrane helix</keyword>
<keyword evidence="16" id="KW-1185">Reference proteome</keyword>
<feature type="transmembrane region" description="Helical" evidence="12">
    <location>
        <begin position="185"/>
        <end position="202"/>
    </location>
</feature>
<dbReference type="GO" id="GO:0036380">
    <property type="term" value="F:UDP-N-acetylglucosamine-undecaprenyl-phosphate N-acetylglucosaminephosphotransferase activity"/>
    <property type="evidence" value="ECO:0007669"/>
    <property type="project" value="UniProtKB-UniRule"/>
</dbReference>
<dbReference type="GO" id="GO:0009246">
    <property type="term" value="P:enterobacterial common antigen biosynthetic process"/>
    <property type="evidence" value="ECO:0007669"/>
    <property type="project" value="UniProtKB-UniRule"/>
</dbReference>
<evidence type="ECO:0000256" key="1">
    <source>
        <dbReference type="ARBA" id="ARBA00004651"/>
    </source>
</evidence>
<reference evidence="15 16" key="1">
    <citation type="submission" date="2018-09" db="EMBL/GenBank/DDBJ databases">
        <title>Draft genome sequence of Buttiauxella izardii CCUG 35510T.</title>
        <authorList>
            <person name="Salva-Serra F."/>
            <person name="Marathe N."/>
            <person name="Moore E."/>
            <person name="Stadler-Svensson L."/>
            <person name="Engstrom-Jakobsson H."/>
        </authorList>
    </citation>
    <scope>NUCLEOTIDE SEQUENCE [LARGE SCALE GENOMIC DNA]</scope>
    <source>
        <strain evidence="15 16">CCUG 35510</strain>
    </source>
</reference>
<accession>A0A3A5JV79</accession>
<dbReference type="GO" id="GO:0016757">
    <property type="term" value="F:glycosyltransferase activity"/>
    <property type="evidence" value="ECO:0007669"/>
    <property type="project" value="UniProtKB-KW"/>
</dbReference>
<keyword evidence="6 12" id="KW-0812">Transmembrane</keyword>
<evidence type="ECO:0000256" key="5">
    <source>
        <dbReference type="ARBA" id="ARBA00022679"/>
    </source>
</evidence>
<keyword evidence="2 12" id="KW-1003">Cell membrane</keyword>
<feature type="transmembrane region" description="Helical" evidence="12">
    <location>
        <begin position="319"/>
        <end position="336"/>
    </location>
</feature>
<dbReference type="EC" id="2.7.8.33" evidence="12"/>
<evidence type="ECO:0000256" key="11">
    <source>
        <dbReference type="ARBA" id="ARBA00023211"/>
    </source>
</evidence>
<comment type="catalytic activity">
    <reaction evidence="12">
        <text>di-trans,octa-cis-undecaprenyl phosphate + UDP-N-acetyl-alpha-D-glucosamine = N-acetyl-alpha-D-glucosaminyl-di-trans,octa-cis-undecaprenyl diphosphate + UMP</text>
        <dbReference type="Rhea" id="RHEA:28090"/>
        <dbReference type="ChEBI" id="CHEBI:57705"/>
        <dbReference type="ChEBI" id="CHEBI:57865"/>
        <dbReference type="ChEBI" id="CHEBI:60392"/>
        <dbReference type="ChEBI" id="CHEBI:62959"/>
        <dbReference type="EC" id="2.7.8.33"/>
    </reaction>
</comment>
<feature type="transmembrane region" description="Helical" evidence="12">
    <location>
        <begin position="242"/>
        <end position="264"/>
    </location>
</feature>
<proteinExistence type="inferred from homology"/>
<keyword evidence="11 12" id="KW-0464">Manganese</keyword>
<evidence type="ECO:0000256" key="8">
    <source>
        <dbReference type="ARBA" id="ARBA00022985"/>
    </source>
</evidence>
<dbReference type="GO" id="GO:0009276">
    <property type="term" value="C:Gram-negative-bacterium-type cell wall"/>
    <property type="evidence" value="ECO:0007669"/>
    <property type="project" value="InterPro"/>
</dbReference>
<evidence type="ECO:0000256" key="7">
    <source>
        <dbReference type="ARBA" id="ARBA00022842"/>
    </source>
</evidence>
<feature type="binding site" evidence="13">
    <location>
        <position position="218"/>
    </location>
    <ligand>
        <name>Mg(2+)</name>
        <dbReference type="ChEBI" id="CHEBI:18420"/>
    </ligand>
</feature>
<gene>
    <name evidence="12 15" type="primary">wecA</name>
    <name evidence="15" type="ORF">D6029_07065</name>
</gene>
<feature type="region of interest" description="Disordered" evidence="14">
    <location>
        <begin position="346"/>
        <end position="369"/>
    </location>
</feature>
<keyword evidence="13" id="KW-0479">Metal-binding</keyword>
<dbReference type="InterPro" id="IPR000715">
    <property type="entry name" value="Glycosyl_transferase_4"/>
</dbReference>
<evidence type="ECO:0000256" key="10">
    <source>
        <dbReference type="ARBA" id="ARBA00023136"/>
    </source>
</evidence>
<dbReference type="GO" id="GO:0030145">
    <property type="term" value="F:manganese ion binding"/>
    <property type="evidence" value="ECO:0007669"/>
    <property type="project" value="InterPro"/>
</dbReference>
<dbReference type="GO" id="GO:0044038">
    <property type="term" value="P:cell wall macromolecule biosynthetic process"/>
    <property type="evidence" value="ECO:0007669"/>
    <property type="project" value="TreeGrafter"/>
</dbReference>
<dbReference type="GO" id="GO:0000287">
    <property type="term" value="F:magnesium ion binding"/>
    <property type="evidence" value="ECO:0007669"/>
    <property type="project" value="InterPro"/>
</dbReference>
<feature type="transmembrane region" description="Helical" evidence="12">
    <location>
        <begin position="214"/>
        <end position="236"/>
    </location>
</feature>
<evidence type="ECO:0000256" key="6">
    <source>
        <dbReference type="ARBA" id="ARBA00022692"/>
    </source>
</evidence>
<dbReference type="GO" id="GO:0009243">
    <property type="term" value="P:O antigen biosynthetic process"/>
    <property type="evidence" value="ECO:0007669"/>
    <property type="project" value="UniProtKB-UniRule"/>
</dbReference>
<dbReference type="CDD" id="cd06853">
    <property type="entry name" value="GT_WecA_like"/>
    <property type="match status" value="1"/>
</dbReference>
<dbReference type="Proteomes" id="UP000276295">
    <property type="component" value="Unassembled WGS sequence"/>
</dbReference>
<evidence type="ECO:0000313" key="16">
    <source>
        <dbReference type="Proteomes" id="UP000276295"/>
    </source>
</evidence>
<comment type="cofactor">
    <cofactor evidence="12">
        <name>Mn(2+)</name>
        <dbReference type="ChEBI" id="CHEBI:29035"/>
    </cofactor>
</comment>
<feature type="transmembrane region" description="Helical" evidence="12">
    <location>
        <begin position="161"/>
        <end position="179"/>
    </location>
</feature>
<name>A0A3A5JV79_9ENTR</name>